<evidence type="ECO:0000313" key="2">
    <source>
        <dbReference type="EMBL" id="SVC78903.1"/>
    </source>
</evidence>
<dbReference type="Gene3D" id="3.40.50.720">
    <property type="entry name" value="NAD(P)-binding Rossmann-like Domain"/>
    <property type="match status" value="1"/>
</dbReference>
<accession>A0A382PZX0</accession>
<feature type="domain" description="NAD-dependent epimerase/dehydratase" evidence="1">
    <location>
        <begin position="11"/>
        <end position="220"/>
    </location>
</feature>
<dbReference type="SUPFAM" id="SSF51735">
    <property type="entry name" value="NAD(P)-binding Rossmann-fold domains"/>
    <property type="match status" value="1"/>
</dbReference>
<name>A0A382PZX0_9ZZZZ</name>
<feature type="non-terminal residue" evidence="2">
    <location>
        <position position="270"/>
    </location>
</feature>
<evidence type="ECO:0000259" key="1">
    <source>
        <dbReference type="Pfam" id="PF01370"/>
    </source>
</evidence>
<dbReference type="PANTHER" id="PTHR11092">
    <property type="entry name" value="SUGAR NUCLEOTIDE EPIMERASE RELATED"/>
    <property type="match status" value="1"/>
</dbReference>
<dbReference type="Pfam" id="PF01370">
    <property type="entry name" value="Epimerase"/>
    <property type="match status" value="1"/>
</dbReference>
<protein>
    <recommendedName>
        <fullName evidence="1">NAD-dependent epimerase/dehydratase domain-containing protein</fullName>
    </recommendedName>
</protein>
<dbReference type="AlphaFoldDB" id="A0A382PZX0"/>
<reference evidence="2" key="1">
    <citation type="submission" date="2018-05" db="EMBL/GenBank/DDBJ databases">
        <authorList>
            <person name="Lanie J.A."/>
            <person name="Ng W.-L."/>
            <person name="Kazmierczak K.M."/>
            <person name="Andrzejewski T.M."/>
            <person name="Davidsen T.M."/>
            <person name="Wayne K.J."/>
            <person name="Tettelin H."/>
            <person name="Glass J.I."/>
            <person name="Rusch D."/>
            <person name="Podicherti R."/>
            <person name="Tsui H.-C.T."/>
            <person name="Winkler M.E."/>
        </authorList>
    </citation>
    <scope>NUCLEOTIDE SEQUENCE</scope>
</reference>
<sequence>MTSVPISAGRVVIAGGTGFIGTNLARHLADLGCEVVLLSRNAPKQEGPWKHAQWDGRTVGEWAKHLEGAVAVVNLAGRTVDCIKTPDHCDEILRSRVEATLTIGKALRDIAKPPPVWVQMATAHIYGDPPEAVCDEDSPFGFGLAPIVGKAWEATFAESVPSKMRQVILRTSFVLGANGGAFPKMRMLARCGLGGRVGHGRQGISWIHIDDMSRLITRAIIDDAMKGAYIATAPNPVSYDEFMRTLRRAIRMPIGLPAAEWMVRFGAHYL</sequence>
<dbReference type="InterPro" id="IPR001509">
    <property type="entry name" value="Epimerase_deHydtase"/>
</dbReference>
<organism evidence="2">
    <name type="scientific">marine metagenome</name>
    <dbReference type="NCBI Taxonomy" id="408172"/>
    <lineage>
        <taxon>unclassified sequences</taxon>
        <taxon>metagenomes</taxon>
        <taxon>ecological metagenomes</taxon>
    </lineage>
</organism>
<gene>
    <name evidence="2" type="ORF">METZ01_LOCUS331757</name>
</gene>
<dbReference type="EMBL" id="UINC01111008">
    <property type="protein sequence ID" value="SVC78903.1"/>
    <property type="molecule type" value="Genomic_DNA"/>
</dbReference>
<dbReference type="InterPro" id="IPR036291">
    <property type="entry name" value="NAD(P)-bd_dom_sf"/>
</dbReference>
<dbReference type="PANTHER" id="PTHR11092:SF0">
    <property type="entry name" value="EPIMERASE FAMILY PROTEIN SDR39U1"/>
    <property type="match status" value="1"/>
</dbReference>
<proteinExistence type="predicted"/>